<sequence>MISLLRLLAFLLLGSTSFVWAHFEIVSPSGGNVYIDTTVAIEWKETSGQPTPDILTFQLFDGPLNAQQPVTVIVTAIKSNIGFYEWYVSPKISEGSQYTVSAGLAGARVFSKPFSIIHPDSKMKKRNQLANAIATNTTSNSTTPGTSTQAPRANETTQVETWSKHSLIAIALLSTYLLSYI</sequence>
<dbReference type="Proteomes" id="UP001479436">
    <property type="component" value="Unassembled WGS sequence"/>
</dbReference>
<reference evidence="5 6" key="1">
    <citation type="submission" date="2023-04" db="EMBL/GenBank/DDBJ databases">
        <title>Genome of Basidiobolus ranarum AG-B5.</title>
        <authorList>
            <person name="Stajich J.E."/>
            <person name="Carter-House D."/>
            <person name="Gryganskyi A."/>
        </authorList>
    </citation>
    <scope>NUCLEOTIDE SEQUENCE [LARGE SCALE GENOMIC DNA]</scope>
    <source>
        <strain evidence="5 6">AG-B5</strain>
    </source>
</reference>
<evidence type="ECO:0000259" key="4">
    <source>
        <dbReference type="Pfam" id="PF10342"/>
    </source>
</evidence>
<protein>
    <recommendedName>
        <fullName evidence="4">Yeast cell wall synthesis Kre9/Knh1-like N-terminal domain-containing protein</fullName>
    </recommendedName>
</protein>
<name>A0ABR2WYS4_9FUNG</name>
<gene>
    <name evidence="5" type="ORF">K7432_004182</name>
</gene>
<evidence type="ECO:0000256" key="1">
    <source>
        <dbReference type="ARBA" id="ARBA00022729"/>
    </source>
</evidence>
<feature type="region of interest" description="Disordered" evidence="2">
    <location>
        <begin position="134"/>
        <end position="156"/>
    </location>
</feature>
<keyword evidence="6" id="KW-1185">Reference proteome</keyword>
<keyword evidence="1 3" id="KW-0732">Signal</keyword>
<accession>A0ABR2WYS4</accession>
<dbReference type="InterPro" id="IPR018466">
    <property type="entry name" value="Kre9/Knh1-like_N"/>
</dbReference>
<proteinExistence type="predicted"/>
<evidence type="ECO:0000313" key="5">
    <source>
        <dbReference type="EMBL" id="KAK9766615.1"/>
    </source>
</evidence>
<evidence type="ECO:0000256" key="3">
    <source>
        <dbReference type="SAM" id="SignalP"/>
    </source>
</evidence>
<feature type="chain" id="PRO_5046971925" description="Yeast cell wall synthesis Kre9/Knh1-like N-terminal domain-containing protein" evidence="3">
    <location>
        <begin position="22"/>
        <end position="181"/>
    </location>
</feature>
<feature type="domain" description="Yeast cell wall synthesis Kre9/Knh1-like N-terminal" evidence="4">
    <location>
        <begin position="29"/>
        <end position="116"/>
    </location>
</feature>
<dbReference type="Pfam" id="PF10342">
    <property type="entry name" value="Kre9_KNH"/>
    <property type="match status" value="1"/>
</dbReference>
<feature type="compositionally biased region" description="Low complexity" evidence="2">
    <location>
        <begin position="134"/>
        <end position="148"/>
    </location>
</feature>
<evidence type="ECO:0000256" key="2">
    <source>
        <dbReference type="SAM" id="MobiDB-lite"/>
    </source>
</evidence>
<feature type="signal peptide" evidence="3">
    <location>
        <begin position="1"/>
        <end position="21"/>
    </location>
</feature>
<comment type="caution">
    <text evidence="5">The sequence shown here is derived from an EMBL/GenBank/DDBJ whole genome shotgun (WGS) entry which is preliminary data.</text>
</comment>
<evidence type="ECO:0000313" key="6">
    <source>
        <dbReference type="Proteomes" id="UP001479436"/>
    </source>
</evidence>
<organism evidence="5 6">
    <name type="scientific">Basidiobolus ranarum</name>
    <dbReference type="NCBI Taxonomy" id="34480"/>
    <lineage>
        <taxon>Eukaryota</taxon>
        <taxon>Fungi</taxon>
        <taxon>Fungi incertae sedis</taxon>
        <taxon>Zoopagomycota</taxon>
        <taxon>Entomophthoromycotina</taxon>
        <taxon>Basidiobolomycetes</taxon>
        <taxon>Basidiobolales</taxon>
        <taxon>Basidiobolaceae</taxon>
        <taxon>Basidiobolus</taxon>
    </lineage>
</organism>
<dbReference type="EMBL" id="JASJQH010000140">
    <property type="protein sequence ID" value="KAK9766615.1"/>
    <property type="molecule type" value="Genomic_DNA"/>
</dbReference>